<dbReference type="PANTHER" id="PTHR43415:SF5">
    <property type="entry name" value="ACETYLTRANSFERASE"/>
    <property type="match status" value="1"/>
</dbReference>
<dbReference type="RefSeq" id="WP_138534139.1">
    <property type="nucleotide sequence ID" value="NZ_VANR01000001.1"/>
</dbReference>
<feature type="domain" description="N-acetyltransferase" evidence="1">
    <location>
        <begin position="2"/>
        <end position="165"/>
    </location>
</feature>
<dbReference type="OrthoDB" id="9811523at2"/>
<gene>
    <name evidence="2" type="ORF">FDT66_00195</name>
</gene>
<sequence>MIKLKPFTNSDFDRLINWIDSEHLMYVFSATIFNYPTNHAQLDEYLKEPNRVTYKVIDINSNEIIGHAELNNINKSNKSARICRVLVGNKNERNKGFGKLIINELVRIGFEEMKLHRIDLGVYDFNKNAIKCYKNCGFEIEGLLKENTKFGNQYWSTYNMSILNKRK</sequence>
<protein>
    <submittedName>
        <fullName evidence="2">GNAT family N-acetyltransferase</fullName>
    </submittedName>
</protein>
<dbReference type="Pfam" id="PF00583">
    <property type="entry name" value="Acetyltransf_1"/>
    <property type="match status" value="1"/>
</dbReference>
<keyword evidence="2" id="KW-0808">Transferase</keyword>
<dbReference type="PROSITE" id="PS51186">
    <property type="entry name" value="GNAT"/>
    <property type="match status" value="1"/>
</dbReference>
<evidence type="ECO:0000313" key="3">
    <source>
        <dbReference type="Proteomes" id="UP000307140"/>
    </source>
</evidence>
<dbReference type="AlphaFoldDB" id="A0A5S3N9M5"/>
<dbReference type="GO" id="GO:0016747">
    <property type="term" value="F:acyltransferase activity, transferring groups other than amino-acyl groups"/>
    <property type="evidence" value="ECO:0007669"/>
    <property type="project" value="InterPro"/>
</dbReference>
<dbReference type="EMBL" id="VANR01000001">
    <property type="protein sequence ID" value="TMM31925.1"/>
    <property type="molecule type" value="Genomic_DNA"/>
</dbReference>
<dbReference type="PANTHER" id="PTHR43415">
    <property type="entry name" value="SPERMIDINE N(1)-ACETYLTRANSFERASE"/>
    <property type="match status" value="1"/>
</dbReference>
<comment type="caution">
    <text evidence="2">The sequence shown here is derived from an EMBL/GenBank/DDBJ whole genome shotgun (WGS) entry which is preliminary data.</text>
</comment>
<name>A0A5S3N9M5_9FLAO</name>
<organism evidence="2 3">
    <name type="scientific">Polaribacter aestuariivivens</name>
    <dbReference type="NCBI Taxonomy" id="2304626"/>
    <lineage>
        <taxon>Bacteria</taxon>
        <taxon>Pseudomonadati</taxon>
        <taxon>Bacteroidota</taxon>
        <taxon>Flavobacteriia</taxon>
        <taxon>Flavobacteriales</taxon>
        <taxon>Flavobacteriaceae</taxon>
    </lineage>
</organism>
<accession>A0A5S3N9M5</accession>
<proteinExistence type="predicted"/>
<keyword evidence="3" id="KW-1185">Reference proteome</keyword>
<dbReference type="SUPFAM" id="SSF55729">
    <property type="entry name" value="Acyl-CoA N-acyltransferases (Nat)"/>
    <property type="match status" value="1"/>
</dbReference>
<dbReference type="CDD" id="cd04301">
    <property type="entry name" value="NAT_SF"/>
    <property type="match status" value="1"/>
</dbReference>
<evidence type="ECO:0000259" key="1">
    <source>
        <dbReference type="PROSITE" id="PS51186"/>
    </source>
</evidence>
<dbReference type="InterPro" id="IPR000182">
    <property type="entry name" value="GNAT_dom"/>
</dbReference>
<reference evidence="2 3" key="1">
    <citation type="submission" date="2019-05" db="EMBL/GenBank/DDBJ databases">
        <title>Polaribacter aestuariivivens sp. nov., isolated from a tidal flat.</title>
        <authorList>
            <person name="Yoon J.-H."/>
        </authorList>
    </citation>
    <scope>NUCLEOTIDE SEQUENCE [LARGE SCALE GENOMIC DNA]</scope>
    <source>
        <strain evidence="2 3">DBTF-3</strain>
    </source>
</reference>
<dbReference type="InterPro" id="IPR016181">
    <property type="entry name" value="Acyl_CoA_acyltransferase"/>
</dbReference>
<evidence type="ECO:0000313" key="2">
    <source>
        <dbReference type="EMBL" id="TMM31925.1"/>
    </source>
</evidence>
<dbReference type="Gene3D" id="3.40.630.30">
    <property type="match status" value="1"/>
</dbReference>
<dbReference type="Proteomes" id="UP000307140">
    <property type="component" value="Unassembled WGS sequence"/>
</dbReference>